<keyword evidence="1" id="KW-0472">Membrane</keyword>
<evidence type="ECO:0000313" key="3">
    <source>
        <dbReference type="Proteomes" id="UP000219636"/>
    </source>
</evidence>
<dbReference type="EMBL" id="OBMQ01000008">
    <property type="protein sequence ID" value="SOC15639.1"/>
    <property type="molecule type" value="Genomic_DNA"/>
</dbReference>
<reference evidence="3" key="1">
    <citation type="submission" date="2017-08" db="EMBL/GenBank/DDBJ databases">
        <authorList>
            <person name="Varghese N."/>
            <person name="Submissions S."/>
        </authorList>
    </citation>
    <scope>NUCLEOTIDE SEQUENCE [LARGE SCALE GENOMIC DNA]</scope>
    <source>
        <strain evidence="3">JC22</strain>
    </source>
</reference>
<dbReference type="PANTHER" id="PTHR36842:SF1">
    <property type="entry name" value="PROTEIN TOLB"/>
    <property type="match status" value="1"/>
</dbReference>
<dbReference type="RefSeq" id="WP_097074053.1">
    <property type="nucleotide sequence ID" value="NZ_OBMQ01000008.1"/>
</dbReference>
<organism evidence="2 3">
    <name type="scientific">Ureibacillus xyleni</name>
    <dbReference type="NCBI Taxonomy" id="614648"/>
    <lineage>
        <taxon>Bacteria</taxon>
        <taxon>Bacillati</taxon>
        <taxon>Bacillota</taxon>
        <taxon>Bacilli</taxon>
        <taxon>Bacillales</taxon>
        <taxon>Caryophanaceae</taxon>
        <taxon>Ureibacillus</taxon>
    </lineage>
</organism>
<feature type="transmembrane region" description="Helical" evidence="1">
    <location>
        <begin position="7"/>
        <end position="27"/>
    </location>
</feature>
<evidence type="ECO:0000313" key="2">
    <source>
        <dbReference type="EMBL" id="SOC15639.1"/>
    </source>
</evidence>
<feature type="transmembrane region" description="Helical" evidence="1">
    <location>
        <begin position="402"/>
        <end position="427"/>
    </location>
</feature>
<name>A0A285T3V4_9BACL</name>
<dbReference type="SUPFAM" id="SSF69304">
    <property type="entry name" value="Tricorn protease N-terminal domain"/>
    <property type="match status" value="1"/>
</dbReference>
<keyword evidence="3" id="KW-1185">Reference proteome</keyword>
<protein>
    <recommendedName>
        <fullName evidence="4">WD40 repeat protein</fullName>
    </recommendedName>
</protein>
<keyword evidence="1" id="KW-0812">Transmembrane</keyword>
<accession>A0A285T3V4</accession>
<sequence>MKNKKIFITLISVTFLLLVGSIVFGLLRDNDPYRYFTGMGSTFDLSPNEEKYLFSYYLDGKENIYRSNIDGTNVEKLTTGSENFHSPRYSFDGTKMLYLAQNAEKTNKLIVANPNGNEKEIITDDKTHVSEAAFSKTGEEIYFFATPAEDFKKGEGETTEGFDLFVVDLATKKIKQLTNQDHFTMNYLSVSQDGKALYYSLFEQNREKVTAYSIEDGSEKEAPGSNLLPEDTYFFHYSPDERLLAYTTISEESYDSSLFKYELFLLDIENGKSKRLTNLESSVVSPKFFKDQNKIAFLENTNWPLDPAKHTLNVIDLKTEKIQQIEFAISPEKSSHLLSKTIDTFANGTTVAILYVIFVGLISTYFSLHHSRKRYYPAIASIIVSLLVFVSSFIVAATVDPWYGIGLGMLAAALLGCSLIIVAYTFALKFFLKRE</sequence>
<keyword evidence="1" id="KW-1133">Transmembrane helix</keyword>
<proteinExistence type="predicted"/>
<dbReference type="Proteomes" id="UP000219636">
    <property type="component" value="Unassembled WGS sequence"/>
</dbReference>
<dbReference type="Gene3D" id="2.120.10.30">
    <property type="entry name" value="TolB, C-terminal domain"/>
    <property type="match status" value="2"/>
</dbReference>
<gene>
    <name evidence="2" type="ORF">SAMN05880501_108120</name>
</gene>
<evidence type="ECO:0000256" key="1">
    <source>
        <dbReference type="SAM" id="Phobius"/>
    </source>
</evidence>
<dbReference type="InterPro" id="IPR011042">
    <property type="entry name" value="6-blade_b-propeller_TolB-like"/>
</dbReference>
<feature type="transmembrane region" description="Helical" evidence="1">
    <location>
        <begin position="345"/>
        <end position="368"/>
    </location>
</feature>
<dbReference type="AlphaFoldDB" id="A0A285T3V4"/>
<evidence type="ECO:0008006" key="4">
    <source>
        <dbReference type="Google" id="ProtNLM"/>
    </source>
</evidence>
<feature type="transmembrane region" description="Helical" evidence="1">
    <location>
        <begin position="375"/>
        <end position="396"/>
    </location>
</feature>
<dbReference type="PANTHER" id="PTHR36842">
    <property type="entry name" value="PROTEIN TOLB HOMOLOG"/>
    <property type="match status" value="1"/>
</dbReference>
<dbReference type="OrthoDB" id="2386786at2"/>